<reference evidence="2 3" key="1">
    <citation type="submission" date="2015-12" db="EMBL/GenBank/DDBJ databases">
        <title>Draft genome sequence of the thermoanaerobe Thermotalea metallivorans, an isolate from the runoff channel of the Great Artesian Basin, Australia.</title>
        <authorList>
            <person name="Patel B.K."/>
        </authorList>
    </citation>
    <scope>NUCLEOTIDE SEQUENCE [LARGE SCALE GENOMIC DNA]</scope>
    <source>
        <strain evidence="2 3">B2-1</strain>
    </source>
</reference>
<organism evidence="2 3">
    <name type="scientific">Thermotalea metallivorans</name>
    <dbReference type="NCBI Taxonomy" id="520762"/>
    <lineage>
        <taxon>Bacteria</taxon>
        <taxon>Bacillati</taxon>
        <taxon>Bacillota</taxon>
        <taxon>Clostridia</taxon>
        <taxon>Peptostreptococcales</taxon>
        <taxon>Thermotaleaceae</taxon>
        <taxon>Thermotalea</taxon>
    </lineage>
</organism>
<dbReference type="CDD" id="cd04301">
    <property type="entry name" value="NAT_SF"/>
    <property type="match status" value="1"/>
</dbReference>
<dbReference type="RefSeq" id="WP_068557405.1">
    <property type="nucleotide sequence ID" value="NZ_LOEE01000059.1"/>
</dbReference>
<accession>A0A140L166</accession>
<protein>
    <recommendedName>
        <fullName evidence="1">N-acetyltransferase domain-containing protein</fullName>
    </recommendedName>
</protein>
<dbReference type="GO" id="GO:0016747">
    <property type="term" value="F:acyltransferase activity, transferring groups other than amino-acyl groups"/>
    <property type="evidence" value="ECO:0007669"/>
    <property type="project" value="InterPro"/>
</dbReference>
<dbReference type="PROSITE" id="PS51186">
    <property type="entry name" value="GNAT"/>
    <property type="match status" value="1"/>
</dbReference>
<gene>
    <name evidence="2" type="ORF">AN619_24830</name>
</gene>
<dbReference type="AlphaFoldDB" id="A0A140L166"/>
<feature type="domain" description="N-acetyltransferase" evidence="1">
    <location>
        <begin position="22"/>
        <end position="209"/>
    </location>
</feature>
<keyword evidence="3" id="KW-1185">Reference proteome</keyword>
<dbReference type="Gene3D" id="3.40.630.30">
    <property type="match status" value="1"/>
</dbReference>
<sequence>MDAMNVYQGLERGAILPGIDTIQVRKATSKDLSAIYRVACSVGSKTKESYAGFLMDDYTAKPKYYQKFFMERILELDHFYVAEASGIVGFLMAYTKEQWLKYNPNWIEDTYWCPDFDKKKIDNFIVIDKTAILSNLTGKGIGSILYKQLMKDLKKKGIQDIFAETIISPTPNFASLAFREKQKYTLSGVRYEFYNSILYTDLIYHKPVS</sequence>
<proteinExistence type="predicted"/>
<dbReference type="Proteomes" id="UP000070456">
    <property type="component" value="Unassembled WGS sequence"/>
</dbReference>
<comment type="caution">
    <text evidence="2">The sequence shown here is derived from an EMBL/GenBank/DDBJ whole genome shotgun (WGS) entry which is preliminary data.</text>
</comment>
<name>A0A140L166_9FIRM</name>
<dbReference type="InterPro" id="IPR000182">
    <property type="entry name" value="GNAT_dom"/>
</dbReference>
<evidence type="ECO:0000313" key="2">
    <source>
        <dbReference type="EMBL" id="KXG74291.1"/>
    </source>
</evidence>
<dbReference type="EMBL" id="LOEE01000059">
    <property type="protein sequence ID" value="KXG74291.1"/>
    <property type="molecule type" value="Genomic_DNA"/>
</dbReference>
<dbReference type="InterPro" id="IPR016181">
    <property type="entry name" value="Acyl_CoA_acyltransferase"/>
</dbReference>
<dbReference type="Pfam" id="PF00583">
    <property type="entry name" value="Acetyltransf_1"/>
    <property type="match status" value="1"/>
</dbReference>
<dbReference type="STRING" id="520762.AN619_24830"/>
<dbReference type="SUPFAM" id="SSF55729">
    <property type="entry name" value="Acyl-CoA N-acyltransferases (Nat)"/>
    <property type="match status" value="1"/>
</dbReference>
<evidence type="ECO:0000259" key="1">
    <source>
        <dbReference type="PROSITE" id="PS51186"/>
    </source>
</evidence>
<evidence type="ECO:0000313" key="3">
    <source>
        <dbReference type="Proteomes" id="UP000070456"/>
    </source>
</evidence>
<dbReference type="OrthoDB" id="1950784at2"/>